<gene>
    <name evidence="8" type="ORF">CHH28_17590</name>
</gene>
<evidence type="ECO:0000256" key="7">
    <source>
        <dbReference type="HAMAP-Rule" id="MF_00672"/>
    </source>
</evidence>
<keyword evidence="5 7" id="KW-1133">Transmembrane helix</keyword>
<evidence type="ECO:0000256" key="6">
    <source>
        <dbReference type="ARBA" id="ARBA00023136"/>
    </source>
</evidence>
<keyword evidence="3" id="KW-0997">Cell inner membrane</keyword>
<dbReference type="Proteomes" id="UP000202440">
    <property type="component" value="Chromosome"/>
</dbReference>
<dbReference type="KEGG" id="bsan:CHH28_17590"/>
<evidence type="ECO:0000256" key="1">
    <source>
        <dbReference type="ARBA" id="ARBA00004651"/>
    </source>
</evidence>
<evidence type="ECO:0000256" key="5">
    <source>
        <dbReference type="ARBA" id="ARBA00022989"/>
    </source>
</evidence>
<dbReference type="InterPro" id="IPR023679">
    <property type="entry name" value="UPF0761_bac"/>
</dbReference>
<protein>
    <recommendedName>
        <fullName evidence="7">UPF0761 membrane protein CHH28_17590</fullName>
    </recommendedName>
</protein>
<dbReference type="OrthoDB" id="9808671at2"/>
<evidence type="ECO:0000256" key="4">
    <source>
        <dbReference type="ARBA" id="ARBA00022692"/>
    </source>
</evidence>
<comment type="similarity">
    <text evidence="7">Belongs to the UPF0761 family.</text>
</comment>
<keyword evidence="2 7" id="KW-1003">Cell membrane</keyword>
<feature type="transmembrane region" description="Helical" evidence="7">
    <location>
        <begin position="171"/>
        <end position="195"/>
    </location>
</feature>
<feature type="transmembrane region" description="Helical" evidence="7">
    <location>
        <begin position="235"/>
        <end position="268"/>
    </location>
</feature>
<dbReference type="HAMAP" id="MF_00672">
    <property type="entry name" value="UPF0761"/>
    <property type="match status" value="1"/>
</dbReference>
<dbReference type="GO" id="GO:0005886">
    <property type="term" value="C:plasma membrane"/>
    <property type="evidence" value="ECO:0007669"/>
    <property type="project" value="UniProtKB-SubCell"/>
</dbReference>
<keyword evidence="9" id="KW-1185">Reference proteome</keyword>
<dbReference type="InterPro" id="IPR017039">
    <property type="entry name" value="Virul_fac_BrkB"/>
</dbReference>
<keyword evidence="6 7" id="KW-0472">Membrane</keyword>
<dbReference type="NCBIfam" id="TIGR00765">
    <property type="entry name" value="yihY_not_rbn"/>
    <property type="match status" value="1"/>
</dbReference>
<dbReference type="RefSeq" id="WP_094061545.1">
    <property type="nucleotide sequence ID" value="NZ_CP022530.1"/>
</dbReference>
<evidence type="ECO:0000313" key="8">
    <source>
        <dbReference type="EMBL" id="ASP40378.1"/>
    </source>
</evidence>
<sequence>MKDVIRWWRSFCHILLSTVQRFEATERRRDAGALTYTTLFALVPVITVSYSILSAIPALQTWGEQANQQLLAYVMPEGSDVISGYLQQFSSQARKLTWVGAIFLFVTALMLLRTIELQFNRIWQVERSRTGMNTFFRYWAVLTLGPLLFGAAFAASSFLASLPLWTEETGLWLEVAAILPWLFSSAAIACLYVLVPNCQVPLPAATAAAVLVATIFEVGKYLFANIIGMFPSYQLIYGAFAAVPLFLLWVYLSWSLILLGAELSYALARDNQSGRKSRKSRTSYSSRLETRVAVLQQLASAQNEQQLLSEDDLRYAQAELKHLQQATLVSRHSEQGWVLLPDLQHVSMQQLCQDLPLQELQQPVAVLQHWQQQWLQQGDAALQQSLATALAATAEQPNTQH</sequence>
<feature type="transmembrane region" description="Helical" evidence="7">
    <location>
        <begin position="202"/>
        <end position="223"/>
    </location>
</feature>
<dbReference type="PANTHER" id="PTHR30213:SF0">
    <property type="entry name" value="UPF0761 MEMBRANE PROTEIN YIHY"/>
    <property type="match status" value="1"/>
</dbReference>
<accession>A0A222FMX5</accession>
<dbReference type="AlphaFoldDB" id="A0A222FMX5"/>
<proteinExistence type="inferred from homology"/>
<organism evidence="8 9">
    <name type="scientific">Bacterioplanes sanyensis</name>
    <dbReference type="NCBI Taxonomy" id="1249553"/>
    <lineage>
        <taxon>Bacteria</taxon>
        <taxon>Pseudomonadati</taxon>
        <taxon>Pseudomonadota</taxon>
        <taxon>Gammaproteobacteria</taxon>
        <taxon>Oceanospirillales</taxon>
        <taxon>Oceanospirillaceae</taxon>
        <taxon>Bacterioplanes</taxon>
    </lineage>
</organism>
<reference evidence="8 9" key="1">
    <citation type="submission" date="2017-07" db="EMBL/GenBank/DDBJ databases">
        <title>Annotated genome sequence of Bacterioplanes sanyensis isolated from Red Sea.</title>
        <authorList>
            <person name="Rehman Z.U."/>
        </authorList>
    </citation>
    <scope>NUCLEOTIDE SEQUENCE [LARGE SCALE GENOMIC DNA]</scope>
    <source>
        <strain evidence="8 9">NV9</strain>
    </source>
</reference>
<evidence type="ECO:0000313" key="9">
    <source>
        <dbReference type="Proteomes" id="UP000202440"/>
    </source>
</evidence>
<evidence type="ECO:0000256" key="3">
    <source>
        <dbReference type="ARBA" id="ARBA00022519"/>
    </source>
</evidence>
<comment type="subcellular location">
    <subcellularLocation>
        <location evidence="1 7">Cell membrane</location>
        <topology evidence="1 7">Multi-pass membrane protein</topology>
    </subcellularLocation>
</comment>
<feature type="transmembrane region" description="Helical" evidence="7">
    <location>
        <begin position="31"/>
        <end position="53"/>
    </location>
</feature>
<dbReference type="PANTHER" id="PTHR30213">
    <property type="entry name" value="INNER MEMBRANE PROTEIN YHJD"/>
    <property type="match status" value="1"/>
</dbReference>
<name>A0A222FMX5_9GAMM</name>
<dbReference type="Pfam" id="PF03631">
    <property type="entry name" value="Virul_fac_BrkB"/>
    <property type="match status" value="1"/>
</dbReference>
<feature type="transmembrane region" description="Helical" evidence="7">
    <location>
        <begin position="136"/>
        <end position="159"/>
    </location>
</feature>
<evidence type="ECO:0000256" key="2">
    <source>
        <dbReference type="ARBA" id="ARBA00022475"/>
    </source>
</evidence>
<dbReference type="EMBL" id="CP022530">
    <property type="protein sequence ID" value="ASP40378.1"/>
    <property type="molecule type" value="Genomic_DNA"/>
</dbReference>
<keyword evidence="4 7" id="KW-0812">Transmembrane</keyword>
<feature type="transmembrane region" description="Helical" evidence="7">
    <location>
        <begin position="96"/>
        <end position="115"/>
    </location>
</feature>